<dbReference type="InterPro" id="IPR034683">
    <property type="entry name" value="IspD/TarI"/>
</dbReference>
<accession>A0A916T7H7</accession>
<name>A0A916T7H7_9MICO</name>
<dbReference type="InterPro" id="IPR050088">
    <property type="entry name" value="IspD/TarI_cytidylyltransf_bact"/>
</dbReference>
<keyword evidence="2 3" id="KW-0548">Nucleotidyltransferase</keyword>
<dbReference type="Proteomes" id="UP000636793">
    <property type="component" value="Unassembled WGS sequence"/>
</dbReference>
<evidence type="ECO:0000313" key="3">
    <source>
        <dbReference type="EMBL" id="GGB33384.1"/>
    </source>
</evidence>
<dbReference type="EMBL" id="BMHI01000004">
    <property type="protein sequence ID" value="GGB33384.1"/>
    <property type="molecule type" value="Genomic_DNA"/>
</dbReference>
<protein>
    <submittedName>
        <fullName evidence="3">2-C-methyl-D-erythritol 4-phosphate cytidylyltransferase</fullName>
    </submittedName>
</protein>
<dbReference type="Pfam" id="PF01128">
    <property type="entry name" value="IspD"/>
    <property type="match status" value="1"/>
</dbReference>
<dbReference type="PANTHER" id="PTHR32125">
    <property type="entry name" value="2-C-METHYL-D-ERYTHRITOL 4-PHOSPHATE CYTIDYLYLTRANSFERASE, CHLOROPLASTIC"/>
    <property type="match status" value="1"/>
</dbReference>
<organism evidence="3 4">
    <name type="scientific">Flexivirga endophytica</name>
    <dbReference type="NCBI Taxonomy" id="1849103"/>
    <lineage>
        <taxon>Bacteria</taxon>
        <taxon>Bacillati</taxon>
        <taxon>Actinomycetota</taxon>
        <taxon>Actinomycetes</taxon>
        <taxon>Micrococcales</taxon>
        <taxon>Dermacoccaceae</taxon>
        <taxon>Flexivirga</taxon>
    </lineage>
</organism>
<dbReference type="PANTHER" id="PTHR32125:SF4">
    <property type="entry name" value="2-C-METHYL-D-ERYTHRITOL 4-PHOSPHATE CYTIDYLYLTRANSFERASE, CHLOROPLASTIC"/>
    <property type="match status" value="1"/>
</dbReference>
<dbReference type="Gene3D" id="3.90.550.10">
    <property type="entry name" value="Spore Coat Polysaccharide Biosynthesis Protein SpsA, Chain A"/>
    <property type="match status" value="1"/>
</dbReference>
<evidence type="ECO:0000256" key="2">
    <source>
        <dbReference type="ARBA" id="ARBA00022695"/>
    </source>
</evidence>
<dbReference type="InterPro" id="IPR029044">
    <property type="entry name" value="Nucleotide-diphossugar_trans"/>
</dbReference>
<keyword evidence="1" id="KW-0808">Transferase</keyword>
<dbReference type="SUPFAM" id="SSF53448">
    <property type="entry name" value="Nucleotide-diphospho-sugar transferases"/>
    <property type="match status" value="1"/>
</dbReference>
<keyword evidence="4" id="KW-1185">Reference proteome</keyword>
<dbReference type="AlphaFoldDB" id="A0A916T7H7"/>
<gene>
    <name evidence="3" type="ORF">GCM10011492_24960</name>
</gene>
<proteinExistence type="predicted"/>
<evidence type="ECO:0000313" key="4">
    <source>
        <dbReference type="Proteomes" id="UP000636793"/>
    </source>
</evidence>
<dbReference type="GO" id="GO:0050518">
    <property type="term" value="F:2-C-methyl-D-erythritol 4-phosphate cytidylyltransferase activity"/>
    <property type="evidence" value="ECO:0007669"/>
    <property type="project" value="TreeGrafter"/>
</dbReference>
<reference evidence="3" key="2">
    <citation type="submission" date="2020-09" db="EMBL/GenBank/DDBJ databases">
        <authorList>
            <person name="Sun Q."/>
            <person name="Zhou Y."/>
        </authorList>
    </citation>
    <scope>NUCLEOTIDE SEQUENCE</scope>
    <source>
        <strain evidence="3">CGMCC 1.15085</strain>
    </source>
</reference>
<comment type="caution">
    <text evidence="3">The sequence shown here is derived from an EMBL/GenBank/DDBJ whole genome shotgun (WGS) entry which is preliminary data.</text>
</comment>
<sequence length="230" mass="25378">MHGMYTLALLNGGVGTRVAAGQPKQLIRVNHIPAMIYPLIAVDDIPEIDQIILNFPAGWEDTMRKLVADYAIKTPITYVEGGDTRHASVRSMLEHCDNEHVILHETARPLVTKAEFEALIAADKDNVSFMLEIPFTVAPVDPDTQQVTGSLERARLRNVQLPQKFRKTTLEAGHAYAQKEDVVFTEDATLCAVAGADVYYIPGNDRNFKVTTKTDVRLAGYLLAGDDDDA</sequence>
<evidence type="ECO:0000256" key="1">
    <source>
        <dbReference type="ARBA" id="ARBA00022679"/>
    </source>
</evidence>
<reference evidence="3" key="1">
    <citation type="journal article" date="2014" name="Int. J. Syst. Evol. Microbiol.">
        <title>Complete genome sequence of Corynebacterium casei LMG S-19264T (=DSM 44701T), isolated from a smear-ripened cheese.</title>
        <authorList>
            <consortium name="US DOE Joint Genome Institute (JGI-PGF)"/>
            <person name="Walter F."/>
            <person name="Albersmeier A."/>
            <person name="Kalinowski J."/>
            <person name="Ruckert C."/>
        </authorList>
    </citation>
    <scope>NUCLEOTIDE SEQUENCE</scope>
    <source>
        <strain evidence="3">CGMCC 1.15085</strain>
    </source>
</reference>